<evidence type="ECO:0000313" key="2">
    <source>
        <dbReference type="Proteomes" id="UP000014974"/>
    </source>
</evidence>
<dbReference type="Proteomes" id="UP000014974">
    <property type="component" value="Unassembled WGS sequence"/>
</dbReference>
<sequence>MVFQYVDWVFNGKDILFLSRTAYDDGVGGAHNNHDANFLTFHKIKKFRKIK</sequence>
<name>S7VG15_9BACT</name>
<gene>
    <name evidence="1" type="ORF">ADICYQ_1912</name>
</gene>
<dbReference type="STRING" id="641524.ADICYQ_1912"/>
<evidence type="ECO:0000313" key="1">
    <source>
        <dbReference type="EMBL" id="EPR69140.1"/>
    </source>
</evidence>
<proteinExistence type="predicted"/>
<comment type="caution">
    <text evidence="1">The sequence shown here is derived from an EMBL/GenBank/DDBJ whole genome shotgun (WGS) entry which is preliminary data.</text>
</comment>
<dbReference type="AlphaFoldDB" id="S7VG15"/>
<dbReference type="EMBL" id="ATNM01000074">
    <property type="protein sequence ID" value="EPR69140.1"/>
    <property type="molecule type" value="Genomic_DNA"/>
</dbReference>
<accession>S7VG15</accession>
<organism evidence="1 2">
    <name type="scientific">Cyclobacterium qasimii M12-11B</name>
    <dbReference type="NCBI Taxonomy" id="641524"/>
    <lineage>
        <taxon>Bacteria</taxon>
        <taxon>Pseudomonadati</taxon>
        <taxon>Bacteroidota</taxon>
        <taxon>Cytophagia</taxon>
        <taxon>Cytophagales</taxon>
        <taxon>Cyclobacteriaceae</taxon>
        <taxon>Cyclobacterium</taxon>
    </lineage>
</organism>
<protein>
    <submittedName>
        <fullName evidence="1">Uncharacterized protein</fullName>
    </submittedName>
</protein>
<reference evidence="1 2" key="1">
    <citation type="journal article" date="2013" name="Genome Announc.">
        <title>Draft Genome Sequence of Cyclobacterium qasimii Strain M12-11BT, Isolated from Arctic Marine Sediment.</title>
        <authorList>
            <person name="Shivaji S."/>
            <person name="Ara S."/>
            <person name="Singh A."/>
            <person name="Kumar Pinnaka A."/>
        </authorList>
    </citation>
    <scope>NUCLEOTIDE SEQUENCE [LARGE SCALE GENOMIC DNA]</scope>
    <source>
        <strain evidence="1 2">M12-11B</strain>
    </source>
</reference>
<dbReference type="RefSeq" id="WP_020892170.1">
    <property type="nucleotide sequence ID" value="NZ_ATNM01000074.1"/>
</dbReference>